<dbReference type="EMBL" id="AZHE01000001">
    <property type="protein sequence ID" value="KHO01353.1"/>
    <property type="molecule type" value="Genomic_DNA"/>
</dbReference>
<name>A0A0B2X6I3_METAS</name>
<comment type="caution">
    <text evidence="2">The sequence shown here is derived from an EMBL/GenBank/DDBJ whole genome shotgun (WGS) entry which is preliminary data.</text>
</comment>
<reference evidence="2 3" key="1">
    <citation type="journal article" date="2014" name="Proc. Natl. Acad. Sci. U.S.A.">
        <title>Trajectory and genomic determinants of fungal-pathogen speciation and host adaptation.</title>
        <authorList>
            <person name="Hu X."/>
            <person name="Xiao G."/>
            <person name="Zheng P."/>
            <person name="Shang Y."/>
            <person name="Su Y."/>
            <person name="Zhang X."/>
            <person name="Liu X."/>
            <person name="Zhan S."/>
            <person name="St Leger R.J."/>
            <person name="Wang C."/>
        </authorList>
    </citation>
    <scope>NUCLEOTIDE SEQUENCE [LARGE SCALE GENOMIC DNA]</scope>
    <source>
        <strain evidence="2 3">ARSEF 1941</strain>
    </source>
</reference>
<sequence length="294" mass="33072">MSPALRQNTPEQVNINMTRSRKTLSPSQLENKRAHDREAQRANRRRVKERIIQLEQQIEEKRGHLGSSRVYHELLRRNLLLEEQVARLRSILTTSSTAKLSTLGSSPGSVLEGLGLDDYSSSVDCSSHDTCHYFVPHCSVSDVTTRLQPCDSTTAKAYHSLPISLDGIDVGSSTAMWKPPSTITYHIPETPGARIFHNVHNGLLPDCNVDTLTTKSGGIMRRHRDAGRSESYKFQMQAVDGGWDLDKMEMRHYQDEACFGEIAPTLQPLSAYHPGHNMDSHELARFHDPKLAYN</sequence>
<dbReference type="CDD" id="cd14688">
    <property type="entry name" value="bZIP_YAP"/>
    <property type="match status" value="1"/>
</dbReference>
<evidence type="ECO:0000313" key="2">
    <source>
        <dbReference type="EMBL" id="KHO01353.1"/>
    </source>
</evidence>
<dbReference type="Proteomes" id="UP000030816">
    <property type="component" value="Unassembled WGS sequence"/>
</dbReference>
<accession>A0A0B2X6I3</accession>
<evidence type="ECO:0000256" key="1">
    <source>
        <dbReference type="SAM" id="MobiDB-lite"/>
    </source>
</evidence>
<gene>
    <name evidence="2" type="ORF">MAM_00354</name>
</gene>
<evidence type="ECO:0000313" key="3">
    <source>
        <dbReference type="Proteomes" id="UP000030816"/>
    </source>
</evidence>
<dbReference type="RefSeq" id="XP_040682418.1">
    <property type="nucleotide sequence ID" value="XM_040819153.1"/>
</dbReference>
<dbReference type="OrthoDB" id="4939599at2759"/>
<dbReference type="PANTHER" id="PTHR37012">
    <property type="entry name" value="B-ZIP TRANSCRIPTION FACTOR (EUROFUNG)-RELATED"/>
    <property type="match status" value="1"/>
</dbReference>
<feature type="compositionally biased region" description="Polar residues" evidence="1">
    <location>
        <begin position="1"/>
        <end position="29"/>
    </location>
</feature>
<dbReference type="AlphaFoldDB" id="A0A0B2X6I3"/>
<evidence type="ECO:0008006" key="4">
    <source>
        <dbReference type="Google" id="ProtNLM"/>
    </source>
</evidence>
<dbReference type="GeneID" id="63734809"/>
<dbReference type="HOGENOM" id="CLU_937150_0_0_1"/>
<feature type="region of interest" description="Disordered" evidence="1">
    <location>
        <begin position="1"/>
        <end position="45"/>
    </location>
</feature>
<proteinExistence type="predicted"/>
<organism evidence="2 3">
    <name type="scientific">Metarhizium album (strain ARSEF 1941)</name>
    <dbReference type="NCBI Taxonomy" id="1081103"/>
    <lineage>
        <taxon>Eukaryota</taxon>
        <taxon>Fungi</taxon>
        <taxon>Dikarya</taxon>
        <taxon>Ascomycota</taxon>
        <taxon>Pezizomycotina</taxon>
        <taxon>Sordariomycetes</taxon>
        <taxon>Hypocreomycetidae</taxon>
        <taxon>Hypocreales</taxon>
        <taxon>Clavicipitaceae</taxon>
        <taxon>Metarhizium</taxon>
    </lineage>
</organism>
<protein>
    <recommendedName>
        <fullName evidence="4">BZIP domain-containing protein</fullName>
    </recommendedName>
</protein>
<feature type="compositionally biased region" description="Basic and acidic residues" evidence="1">
    <location>
        <begin position="30"/>
        <end position="41"/>
    </location>
</feature>
<keyword evidence="3" id="KW-1185">Reference proteome</keyword>